<protein>
    <recommendedName>
        <fullName evidence="9">Glyceraldehyde-3-phosphate dehydrogenase</fullName>
        <ecNumber evidence="9">1.2.1.-</ecNumber>
    </recommendedName>
</protein>
<feature type="binding site" evidence="6">
    <location>
        <position position="32"/>
    </location>
    <ligand>
        <name>NAD(+)</name>
        <dbReference type="ChEBI" id="CHEBI:57540"/>
    </ligand>
</feature>
<comment type="similarity">
    <text evidence="1 8">Belongs to the glyceraldehyde-3-phosphate dehydrogenase family.</text>
</comment>
<feature type="binding site" evidence="6">
    <location>
        <begin position="11"/>
        <end position="12"/>
    </location>
    <ligand>
        <name>NAD(+)</name>
        <dbReference type="ChEBI" id="CHEBI:57540"/>
    </ligand>
</feature>
<dbReference type="CDD" id="cd18126">
    <property type="entry name" value="GAPDH_I_C"/>
    <property type="match status" value="1"/>
</dbReference>
<feature type="binding site" evidence="6">
    <location>
        <position position="311"/>
    </location>
    <ligand>
        <name>NAD(+)</name>
        <dbReference type="ChEBI" id="CHEBI:57540"/>
    </ligand>
</feature>
<gene>
    <name evidence="11" type="primary">gap</name>
    <name evidence="11" type="ORF">CGL56_17510</name>
</gene>
<evidence type="ECO:0000256" key="8">
    <source>
        <dbReference type="RuleBase" id="RU000397"/>
    </source>
</evidence>
<comment type="subunit">
    <text evidence="2">Homotetramer.</text>
</comment>
<proteinExistence type="inferred from homology"/>
<dbReference type="PRINTS" id="PR00078">
    <property type="entry name" value="G3PDHDRGNASE"/>
</dbReference>
<reference evidence="11 12" key="1">
    <citation type="submission" date="2017-10" db="EMBL/GenBank/DDBJ databases">
        <title>The draft genome sequence of Lewinella marina KCTC 32374.</title>
        <authorList>
            <person name="Wang K."/>
        </authorList>
    </citation>
    <scope>NUCLEOTIDE SEQUENCE [LARGE SCALE GENOMIC DNA]</scope>
    <source>
        <strain evidence="11 12">MKG-38</strain>
    </source>
</reference>
<feature type="binding site" evidence="6">
    <location>
        <position position="118"/>
    </location>
    <ligand>
        <name>NAD(+)</name>
        <dbReference type="ChEBI" id="CHEBI:57540"/>
    </ligand>
</feature>
<dbReference type="Gene3D" id="3.30.360.10">
    <property type="entry name" value="Dihydrodipicolinate Reductase, domain 2"/>
    <property type="match status" value="1"/>
</dbReference>
<evidence type="ECO:0000256" key="1">
    <source>
        <dbReference type="ARBA" id="ARBA00007406"/>
    </source>
</evidence>
<dbReference type="GO" id="GO:0016620">
    <property type="term" value="F:oxidoreductase activity, acting on the aldehyde or oxo group of donors, NAD or NADP as acceptor"/>
    <property type="evidence" value="ECO:0007669"/>
    <property type="project" value="InterPro"/>
</dbReference>
<dbReference type="EC" id="1.2.1.-" evidence="9"/>
<evidence type="ECO:0000256" key="4">
    <source>
        <dbReference type="PIRSR" id="PIRSR000149-1"/>
    </source>
</evidence>
<feature type="site" description="Activates thiol group during catalysis" evidence="7">
    <location>
        <position position="176"/>
    </location>
</feature>
<dbReference type="InterPro" id="IPR036291">
    <property type="entry name" value="NAD(P)-bd_dom_sf"/>
</dbReference>
<feature type="binding site" evidence="5">
    <location>
        <begin position="148"/>
        <end position="150"/>
    </location>
    <ligand>
        <name>D-glyceraldehyde 3-phosphate</name>
        <dbReference type="ChEBI" id="CHEBI:59776"/>
    </ligand>
</feature>
<accession>A0A2G0CB19</accession>
<dbReference type="EMBL" id="PDLO01000012">
    <property type="protein sequence ID" value="PHK97152.1"/>
    <property type="molecule type" value="Genomic_DNA"/>
</dbReference>
<dbReference type="InterPro" id="IPR020830">
    <property type="entry name" value="GlycerAld_3-P_DH_AS"/>
</dbReference>
<sequence>MAKIAINGFGRIGRITLRNLLEKGLDVVAINDLTDNATLAHLFKYDSVQGNYPGEVTSDDDYIYIDGKKIDALSQRDPSKLPWGDLGVDVVLECTGRFVDKDSASQHLQAGAKKVLISAPAKGDVATVVLGVNDDVIDAETKIYSNASCTTNCLAPMVKVLDDAFGVEKGFITTVHAYTSDQNIQDGPHKDLRRARAAAINIVPTTTGAAKAVGLVLPHLNGKLDGGAMRVPVPTGSLTDLTAIVKRDVTLEEVDNAFKQAAEGDLKGILAYVDAPYVSSDIVGSKYSSLYDKDQTIVSGSLVKVVAWYDNEAGYSARLADLCERIASL</sequence>
<feature type="binding site" evidence="6">
    <location>
        <position position="76"/>
    </location>
    <ligand>
        <name>NAD(+)</name>
        <dbReference type="ChEBI" id="CHEBI:57540"/>
    </ligand>
</feature>
<dbReference type="RefSeq" id="WP_099107886.1">
    <property type="nucleotide sequence ID" value="NZ_JAATJF010000001.1"/>
</dbReference>
<feature type="active site" description="Nucleophile" evidence="4">
    <location>
        <position position="149"/>
    </location>
</feature>
<dbReference type="PIRSF" id="PIRSF000149">
    <property type="entry name" value="GAP_DH"/>
    <property type="match status" value="1"/>
</dbReference>
<feature type="domain" description="Glyceraldehyde 3-phosphate dehydrogenase NAD(P) binding" evidence="10">
    <location>
        <begin position="2"/>
        <end position="149"/>
    </location>
</feature>
<dbReference type="FunFam" id="3.30.360.10:FF:000002">
    <property type="entry name" value="Glyceraldehyde-3-phosphate dehydrogenase"/>
    <property type="match status" value="1"/>
</dbReference>
<dbReference type="Gene3D" id="3.40.50.720">
    <property type="entry name" value="NAD(P)-binding Rossmann-like Domain"/>
    <property type="match status" value="1"/>
</dbReference>
<dbReference type="InterPro" id="IPR020828">
    <property type="entry name" value="GlycerAld_3-P_DH_NAD(P)-bd"/>
</dbReference>
<dbReference type="NCBIfam" id="TIGR01534">
    <property type="entry name" value="GAPDH-I"/>
    <property type="match status" value="1"/>
</dbReference>
<dbReference type="FunFam" id="3.40.50.720:FF:000001">
    <property type="entry name" value="Glyceraldehyde-3-phosphate dehydrogenase"/>
    <property type="match status" value="1"/>
</dbReference>
<dbReference type="GO" id="GO:0050661">
    <property type="term" value="F:NADP binding"/>
    <property type="evidence" value="ECO:0007669"/>
    <property type="project" value="InterPro"/>
</dbReference>
<evidence type="ECO:0000256" key="7">
    <source>
        <dbReference type="PIRSR" id="PIRSR000149-4"/>
    </source>
</evidence>
<dbReference type="InterPro" id="IPR020831">
    <property type="entry name" value="GlycerAld/Erythrose_P_DH"/>
</dbReference>
<feature type="binding site" evidence="5">
    <location>
        <position position="230"/>
    </location>
    <ligand>
        <name>D-glyceraldehyde 3-phosphate</name>
        <dbReference type="ChEBI" id="CHEBI:59776"/>
    </ligand>
</feature>
<dbReference type="SMART" id="SM00846">
    <property type="entry name" value="Gp_dh_N"/>
    <property type="match status" value="1"/>
</dbReference>
<dbReference type="Pfam" id="PF02800">
    <property type="entry name" value="Gp_dh_C"/>
    <property type="match status" value="1"/>
</dbReference>
<keyword evidence="6" id="KW-0520">NAD</keyword>
<name>A0A2G0CB19_9BACT</name>
<feature type="binding site" evidence="5">
    <location>
        <position position="179"/>
    </location>
    <ligand>
        <name>D-glyceraldehyde 3-phosphate</name>
        <dbReference type="ChEBI" id="CHEBI:59776"/>
    </ligand>
</feature>
<keyword evidence="6" id="KW-0547">Nucleotide-binding</keyword>
<evidence type="ECO:0000256" key="9">
    <source>
        <dbReference type="RuleBase" id="RU361160"/>
    </source>
</evidence>
<evidence type="ECO:0000259" key="10">
    <source>
        <dbReference type="SMART" id="SM00846"/>
    </source>
</evidence>
<dbReference type="Pfam" id="PF00044">
    <property type="entry name" value="Gp_dh_N"/>
    <property type="match status" value="1"/>
</dbReference>
<evidence type="ECO:0000256" key="6">
    <source>
        <dbReference type="PIRSR" id="PIRSR000149-3"/>
    </source>
</evidence>
<dbReference type="InterPro" id="IPR006424">
    <property type="entry name" value="Glyceraldehyde-3-P_DH_1"/>
</dbReference>
<organism evidence="11 12">
    <name type="scientific">Neolewinella marina</name>
    <dbReference type="NCBI Taxonomy" id="438751"/>
    <lineage>
        <taxon>Bacteria</taxon>
        <taxon>Pseudomonadati</taxon>
        <taxon>Bacteroidota</taxon>
        <taxon>Saprospiria</taxon>
        <taxon>Saprospirales</taxon>
        <taxon>Lewinellaceae</taxon>
        <taxon>Neolewinella</taxon>
    </lineage>
</organism>
<dbReference type="PROSITE" id="PS00071">
    <property type="entry name" value="GAPDH"/>
    <property type="match status" value="1"/>
</dbReference>
<evidence type="ECO:0000256" key="2">
    <source>
        <dbReference type="ARBA" id="ARBA00011881"/>
    </source>
</evidence>
<dbReference type="AlphaFoldDB" id="A0A2G0CB19"/>
<dbReference type="InterPro" id="IPR020829">
    <property type="entry name" value="GlycerAld_3-P_DH_cat"/>
</dbReference>
<evidence type="ECO:0000313" key="12">
    <source>
        <dbReference type="Proteomes" id="UP000226437"/>
    </source>
</evidence>
<feature type="binding site" evidence="5">
    <location>
        <begin position="207"/>
        <end position="208"/>
    </location>
    <ligand>
        <name>D-glyceraldehyde 3-phosphate</name>
        <dbReference type="ChEBI" id="CHEBI:59776"/>
    </ligand>
</feature>
<dbReference type="GO" id="GO:0051287">
    <property type="term" value="F:NAD binding"/>
    <property type="evidence" value="ECO:0007669"/>
    <property type="project" value="InterPro"/>
</dbReference>
<dbReference type="PANTHER" id="PTHR43148">
    <property type="entry name" value="GLYCERALDEHYDE-3-PHOSPHATE DEHYDROGENASE 2"/>
    <property type="match status" value="1"/>
</dbReference>
<evidence type="ECO:0000256" key="3">
    <source>
        <dbReference type="ARBA" id="ARBA00023002"/>
    </source>
</evidence>
<comment type="caution">
    <text evidence="11">The sequence shown here is derived from an EMBL/GenBank/DDBJ whole genome shotgun (WGS) entry which is preliminary data.</text>
</comment>
<keyword evidence="3 9" id="KW-0560">Oxidoreductase</keyword>
<evidence type="ECO:0000256" key="5">
    <source>
        <dbReference type="PIRSR" id="PIRSR000149-2"/>
    </source>
</evidence>
<dbReference type="GO" id="GO:0006006">
    <property type="term" value="P:glucose metabolic process"/>
    <property type="evidence" value="ECO:0007669"/>
    <property type="project" value="InterPro"/>
</dbReference>
<dbReference type="Proteomes" id="UP000226437">
    <property type="component" value="Unassembled WGS sequence"/>
</dbReference>
<dbReference type="OrthoDB" id="9803304at2"/>
<dbReference type="SUPFAM" id="SSF51735">
    <property type="entry name" value="NAD(P)-binding Rossmann-fold domains"/>
    <property type="match status" value="1"/>
</dbReference>
<evidence type="ECO:0000313" key="11">
    <source>
        <dbReference type="EMBL" id="PHK97152.1"/>
    </source>
</evidence>
<dbReference type="CDD" id="cd05214">
    <property type="entry name" value="GAPDH_I_N"/>
    <property type="match status" value="1"/>
</dbReference>
<keyword evidence="12" id="KW-1185">Reference proteome</keyword>
<dbReference type="SUPFAM" id="SSF55347">
    <property type="entry name" value="Glyceraldehyde-3-phosphate dehydrogenase-like, C-terminal domain"/>
    <property type="match status" value="1"/>
</dbReference>